<evidence type="ECO:0000313" key="1">
    <source>
        <dbReference type="EMBL" id="SEE51976.1"/>
    </source>
</evidence>
<gene>
    <name evidence="1" type="ORF">SAMN05444171_7830</name>
</gene>
<evidence type="ECO:0000313" key="2">
    <source>
        <dbReference type="Proteomes" id="UP000183208"/>
    </source>
</evidence>
<organism evidence="1 2">
    <name type="scientific">Bradyrhizobium lablabi</name>
    <dbReference type="NCBI Taxonomy" id="722472"/>
    <lineage>
        <taxon>Bacteria</taxon>
        <taxon>Pseudomonadati</taxon>
        <taxon>Pseudomonadota</taxon>
        <taxon>Alphaproteobacteria</taxon>
        <taxon>Hyphomicrobiales</taxon>
        <taxon>Nitrobacteraceae</taxon>
        <taxon>Bradyrhizobium</taxon>
    </lineage>
</organism>
<proteinExistence type="predicted"/>
<dbReference type="RefSeq" id="WP_074830558.1">
    <property type="nucleotide sequence ID" value="NZ_FNTI01000001.1"/>
</dbReference>
<dbReference type="Proteomes" id="UP000183208">
    <property type="component" value="Unassembled WGS sequence"/>
</dbReference>
<protein>
    <submittedName>
        <fullName evidence="1">Uncharacterized protein</fullName>
    </submittedName>
</protein>
<reference evidence="1 2" key="1">
    <citation type="submission" date="2016-10" db="EMBL/GenBank/DDBJ databases">
        <authorList>
            <person name="de Groot N.N."/>
        </authorList>
    </citation>
    <scope>NUCLEOTIDE SEQUENCE [LARGE SCALE GENOMIC DNA]</scope>
    <source>
        <strain evidence="1 2">GAS522</strain>
    </source>
</reference>
<dbReference type="OrthoDB" id="9975537at2"/>
<accession>A0A1H5JHI4</accession>
<sequence>MGSSGTGGGSAAGGNSLASIGLSAYSTILQSQGVANADEYQAQKLETAATYGDLKAVQTGAQMTRSLTTTLGNIAAVRAAANTDPTSPTGVAVTDNQEAIGESQRGIAVNSILQQSRQDRNDAAYYKDAADNALLAGGIGAAAGIAKGIAGKFTGGLFGG</sequence>
<name>A0A1H5JHI4_9BRAD</name>
<dbReference type="EMBL" id="FNTI01000001">
    <property type="protein sequence ID" value="SEE51976.1"/>
    <property type="molecule type" value="Genomic_DNA"/>
</dbReference>
<dbReference type="AlphaFoldDB" id="A0A1H5JHI4"/>